<reference evidence="4" key="1">
    <citation type="submission" date="2016-02" db="EMBL/GenBank/DDBJ databases">
        <authorList>
            <person name="Dunlap C."/>
        </authorList>
    </citation>
    <scope>NUCLEOTIDE SEQUENCE [LARGE SCALE GENOMIC DNA]</scope>
    <source>
        <strain evidence="4">NRRL B-41092</strain>
    </source>
</reference>
<dbReference type="STRING" id="1793963.AXI58_07680"/>
<sequence>MNIIGRGKVLSEKISVESIKNKMGLKGILEPENFDVKKYIKYKGLRSLTKATNLAIASISEAIADAGSMYSEYSSERIGVFVGSTLNPMDAAYHFMTDVYEASPDFVSPVKFSSSVLNNISGWASIVYGITGLNSTVISGNLSGIDALKMAASYINNDVIDVAIVTAVEGNEEGSIYHLGNIQEQVNAVTGAISFIIKKSEDSYSNIDKINSFQHTEDNRDKIIFNLEKELKVGQTKNLIYGSNNRNDQIIFDYLKSRDLSNDVNILNISRSIGTSNALSGFLKLMVSLELKGETLIIETNEVGNDSMIKINSLNN</sequence>
<dbReference type="Gene3D" id="3.40.47.10">
    <property type="match status" value="1"/>
</dbReference>
<dbReference type="AlphaFoldDB" id="A0A150FC98"/>
<evidence type="ECO:0000259" key="2">
    <source>
        <dbReference type="Pfam" id="PF00109"/>
    </source>
</evidence>
<proteinExistence type="predicted"/>
<dbReference type="OrthoDB" id="2789101at2"/>
<evidence type="ECO:0000256" key="1">
    <source>
        <dbReference type="ARBA" id="ARBA00022679"/>
    </source>
</evidence>
<dbReference type="PANTHER" id="PTHR11712">
    <property type="entry name" value="POLYKETIDE SYNTHASE-RELATED"/>
    <property type="match status" value="1"/>
</dbReference>
<dbReference type="InterPro" id="IPR016039">
    <property type="entry name" value="Thiolase-like"/>
</dbReference>
<name>A0A150FC98_9BACI</name>
<dbReference type="RefSeq" id="WP_061520237.1">
    <property type="nucleotide sequence ID" value="NZ_JARLZY010000002.1"/>
</dbReference>
<dbReference type="EMBL" id="LSBA01000004">
    <property type="protein sequence ID" value="KXZ22792.1"/>
    <property type="molecule type" value="Genomic_DNA"/>
</dbReference>
<keyword evidence="4" id="KW-1185">Reference proteome</keyword>
<keyword evidence="1" id="KW-0808">Transferase</keyword>
<dbReference type="Pfam" id="PF00109">
    <property type="entry name" value="ketoacyl-synt"/>
    <property type="match status" value="1"/>
</dbReference>
<dbReference type="Proteomes" id="UP000075430">
    <property type="component" value="Unassembled WGS sequence"/>
</dbReference>
<gene>
    <name evidence="3" type="ORF">AXI58_07680</name>
</gene>
<dbReference type="SUPFAM" id="SSF53901">
    <property type="entry name" value="Thiolase-like"/>
    <property type="match status" value="1"/>
</dbReference>
<protein>
    <submittedName>
        <fullName evidence="3">Beta-ketoacyl synthase</fullName>
    </submittedName>
</protein>
<feature type="domain" description="Beta-ketoacyl synthase-like N-terminal" evidence="2">
    <location>
        <begin position="32"/>
        <end position="170"/>
    </location>
</feature>
<dbReference type="GO" id="GO:0006633">
    <property type="term" value="P:fatty acid biosynthetic process"/>
    <property type="evidence" value="ECO:0007669"/>
    <property type="project" value="TreeGrafter"/>
</dbReference>
<evidence type="ECO:0000313" key="4">
    <source>
        <dbReference type="Proteomes" id="UP000075430"/>
    </source>
</evidence>
<accession>A0A150FC98</accession>
<evidence type="ECO:0000313" key="3">
    <source>
        <dbReference type="EMBL" id="KXZ22792.1"/>
    </source>
</evidence>
<dbReference type="InterPro" id="IPR000794">
    <property type="entry name" value="Beta-ketoacyl_synthase"/>
</dbReference>
<comment type="caution">
    <text evidence="3">The sequence shown here is derived from an EMBL/GenBank/DDBJ whole genome shotgun (WGS) entry which is preliminary data.</text>
</comment>
<dbReference type="GO" id="GO:0004315">
    <property type="term" value="F:3-oxoacyl-[acyl-carrier-protein] synthase activity"/>
    <property type="evidence" value="ECO:0007669"/>
    <property type="project" value="TreeGrafter"/>
</dbReference>
<dbReference type="PANTHER" id="PTHR11712:SF336">
    <property type="entry name" value="3-OXOACYL-[ACYL-CARRIER-PROTEIN] SYNTHASE, MITOCHONDRIAL"/>
    <property type="match status" value="1"/>
</dbReference>
<dbReference type="InterPro" id="IPR014030">
    <property type="entry name" value="Ketoacyl_synth_N"/>
</dbReference>
<organism evidence="3 4">
    <name type="scientific">Bacillus nakamurai</name>
    <dbReference type="NCBI Taxonomy" id="1793963"/>
    <lineage>
        <taxon>Bacteria</taxon>
        <taxon>Bacillati</taxon>
        <taxon>Bacillota</taxon>
        <taxon>Bacilli</taxon>
        <taxon>Bacillales</taxon>
        <taxon>Bacillaceae</taxon>
        <taxon>Bacillus</taxon>
    </lineage>
</organism>